<keyword evidence="2" id="KW-1133">Transmembrane helix</keyword>
<dbReference type="AlphaFoldDB" id="A0A9D4E5D2"/>
<dbReference type="PANTHER" id="PTHR34284">
    <property type="entry name" value="FG-GAP REPEAT-CONTAINING PROTEIN"/>
    <property type="match status" value="1"/>
</dbReference>
<protein>
    <recommendedName>
        <fullName evidence="5">FG-GAP repeat-containing protein</fullName>
    </recommendedName>
</protein>
<dbReference type="Proteomes" id="UP000828390">
    <property type="component" value="Unassembled WGS sequence"/>
</dbReference>
<feature type="region of interest" description="Disordered" evidence="1">
    <location>
        <begin position="224"/>
        <end position="244"/>
    </location>
</feature>
<dbReference type="OrthoDB" id="270568at2759"/>
<keyword evidence="2" id="KW-0812">Transmembrane</keyword>
<evidence type="ECO:0000256" key="2">
    <source>
        <dbReference type="SAM" id="Phobius"/>
    </source>
</evidence>
<dbReference type="PANTHER" id="PTHR34284:SF1">
    <property type="entry name" value="FG-GAP REPEAT-CONTAINING PROTEIN"/>
    <property type="match status" value="1"/>
</dbReference>
<evidence type="ECO:0000256" key="1">
    <source>
        <dbReference type="SAM" id="MobiDB-lite"/>
    </source>
</evidence>
<reference evidence="3" key="2">
    <citation type="submission" date="2020-11" db="EMBL/GenBank/DDBJ databases">
        <authorList>
            <person name="McCartney M.A."/>
            <person name="Auch B."/>
            <person name="Kono T."/>
            <person name="Mallez S."/>
            <person name="Becker A."/>
            <person name="Gohl D.M."/>
            <person name="Silverstein K.A.T."/>
            <person name="Koren S."/>
            <person name="Bechman K.B."/>
            <person name="Herman A."/>
            <person name="Abrahante J.E."/>
            <person name="Garbe J."/>
        </authorList>
    </citation>
    <scope>NUCLEOTIDE SEQUENCE</scope>
    <source>
        <strain evidence="3">Duluth1</strain>
        <tissue evidence="3">Whole animal</tissue>
    </source>
</reference>
<keyword evidence="4" id="KW-1185">Reference proteome</keyword>
<sequence length="688" mass="78675">MGIISKIRTPSKNHFILLLLCAVISYLIRSRDSYELRPVWRKRAEYHHFENKKYPVKSEQLPPPVITDLDSDGINEVILVTNDLKLSVMTLPDAVKKDEEDKTLPHVSVKHKAVLPQATNGGQDQPSGWPVVMVTGFTEPYLSMVQVRHQVIVIVTNTWWVFCYSSDLKLLWQRQLLDFKEQFDNYYVKSMGAHVTSQSVKKSDGGLIIVGGSYAHKQHLETEEKEINKDGNATDSSHKEHSVDENTYTHFSTFALAGRDGTTRWHHLPGEFGEEETKHEEQGQEHHWKLTLKRHRLHVGESPWTYYKNELYKALPHNWRDVKDTRFTLGRYQKVVDEGMYREGEEESGAQSPTPAALDPKHVIGYAYGGQRPHSHSEHVTNANAVVINHQNGVEVLNLLTGRPITRLQLPDDGAVYGTLDAENDIKKLSWGEQERYSPCFLEIQRLFPIKEQLERFPVCMTKRLFFTTNWVYDEDMFVKLPPLVIKSVARKSGIIRHLLGHHLRKETDAYDLIAIGSLGRVSSVDKNGDFNWQTQTSASWDGVALVVRQMKKSDWTEQSHEFLNSFHPDRVLMPLQLYGDKVNLILVGWSSVSLIELTEGRVLAEHSTPCPSTGPLVVGDFNNDGYNDVIFTCKFGYIGFSLHRRANHTYTVMYGVSVFLVILVIGWILSPERRYHRTSDSDDDDST</sequence>
<comment type="caution">
    <text evidence="3">The sequence shown here is derived from an EMBL/GenBank/DDBJ whole genome shotgun (WGS) entry which is preliminary data.</text>
</comment>
<keyword evidence="2" id="KW-0472">Membrane</keyword>
<proteinExistence type="predicted"/>
<organism evidence="3 4">
    <name type="scientific">Dreissena polymorpha</name>
    <name type="common">Zebra mussel</name>
    <name type="synonym">Mytilus polymorpha</name>
    <dbReference type="NCBI Taxonomy" id="45954"/>
    <lineage>
        <taxon>Eukaryota</taxon>
        <taxon>Metazoa</taxon>
        <taxon>Spiralia</taxon>
        <taxon>Lophotrochozoa</taxon>
        <taxon>Mollusca</taxon>
        <taxon>Bivalvia</taxon>
        <taxon>Autobranchia</taxon>
        <taxon>Heteroconchia</taxon>
        <taxon>Euheterodonta</taxon>
        <taxon>Imparidentia</taxon>
        <taxon>Neoheterodontei</taxon>
        <taxon>Myida</taxon>
        <taxon>Dreissenoidea</taxon>
        <taxon>Dreissenidae</taxon>
        <taxon>Dreissena</taxon>
    </lineage>
</organism>
<reference evidence="3" key="1">
    <citation type="journal article" date="2019" name="bioRxiv">
        <title>The Genome of the Zebra Mussel, Dreissena polymorpha: A Resource for Invasive Species Research.</title>
        <authorList>
            <person name="McCartney M.A."/>
            <person name="Auch B."/>
            <person name="Kono T."/>
            <person name="Mallez S."/>
            <person name="Zhang Y."/>
            <person name="Obille A."/>
            <person name="Becker A."/>
            <person name="Abrahante J.E."/>
            <person name="Garbe J."/>
            <person name="Badalamenti J.P."/>
            <person name="Herman A."/>
            <person name="Mangelson H."/>
            <person name="Liachko I."/>
            <person name="Sullivan S."/>
            <person name="Sone E.D."/>
            <person name="Koren S."/>
            <person name="Silverstein K.A.T."/>
            <person name="Beckman K.B."/>
            <person name="Gohl D.M."/>
        </authorList>
    </citation>
    <scope>NUCLEOTIDE SEQUENCE</scope>
    <source>
        <strain evidence="3">Duluth1</strain>
        <tissue evidence="3">Whole animal</tissue>
    </source>
</reference>
<gene>
    <name evidence="3" type="ORF">DPMN_175548</name>
</gene>
<feature type="transmembrane region" description="Helical" evidence="2">
    <location>
        <begin position="651"/>
        <end position="670"/>
    </location>
</feature>
<name>A0A9D4E5D2_DREPO</name>
<dbReference type="EMBL" id="JAIWYP010000009">
    <property type="protein sequence ID" value="KAH3774174.1"/>
    <property type="molecule type" value="Genomic_DNA"/>
</dbReference>
<accession>A0A9D4E5D2</accession>
<evidence type="ECO:0008006" key="5">
    <source>
        <dbReference type="Google" id="ProtNLM"/>
    </source>
</evidence>
<evidence type="ECO:0000313" key="3">
    <source>
        <dbReference type="EMBL" id="KAH3774174.1"/>
    </source>
</evidence>
<evidence type="ECO:0000313" key="4">
    <source>
        <dbReference type="Proteomes" id="UP000828390"/>
    </source>
</evidence>